<sequence>MAGAGAAGGEEAGNGAPEAGREGDEDAANSGGEGSLALGTLGLLALVRGLLAVWAGEQEGLRGPRLFQRARRIAVQRASALKVEPMNQARLVHVHGTTATDETDVLRDPIFGIEVRNTLKLRRKVEMFQWSEHAETVLRELPGGVKEQVRTYSYRAGWHPAPVESWKFQGHQGRRHSNPGMTFAGYEWQAQQATLGNFKLPGQLVGQVSNYVPCTDLAPTETDLSEAYGGQAFKQALVEGTMYLVSRSPTEPHEIGDVRVSFERVPCEEATVLAVQEKDGFKALRAADRIDGNGRVCSEEEDPCMGGSSCLGCLCCLPSDQASAAEDEEVFIIMPGKKSARQMLLAAESSQRRQRRWPNLIGLLCIVVGLGLLGSVAPVLFQAIPYVGAWIEPIGAPAIWATALILGLVLGYAVAELAWLQVRPCRALLLLLAATAAGLAPWLYRYAAAPI</sequence>
<dbReference type="PANTHER" id="PTHR13416">
    <property type="match status" value="1"/>
</dbReference>
<feature type="region of interest" description="Disordered" evidence="10">
    <location>
        <begin position="1"/>
        <end position="32"/>
    </location>
</feature>
<dbReference type="GO" id="GO:0005637">
    <property type="term" value="C:nuclear inner membrane"/>
    <property type="evidence" value="ECO:0007669"/>
    <property type="project" value="TreeGrafter"/>
</dbReference>
<feature type="compositionally biased region" description="Gly residues" evidence="10">
    <location>
        <begin position="1"/>
        <end position="12"/>
    </location>
</feature>
<evidence type="ECO:0000256" key="2">
    <source>
        <dbReference type="ARBA" id="ARBA00004259"/>
    </source>
</evidence>
<name>A0A7S0AX54_9DINO</name>
<evidence type="ECO:0000256" key="5">
    <source>
        <dbReference type="ARBA" id="ARBA00022692"/>
    </source>
</evidence>
<keyword evidence="6" id="KW-0256">Endoplasmic reticulum</keyword>
<dbReference type="InterPro" id="IPR012430">
    <property type="entry name" value="TMEM43_fam"/>
</dbReference>
<evidence type="ECO:0000256" key="3">
    <source>
        <dbReference type="ARBA" id="ARBA00004586"/>
    </source>
</evidence>
<evidence type="ECO:0000256" key="9">
    <source>
        <dbReference type="ARBA" id="ARBA00023242"/>
    </source>
</evidence>
<evidence type="ECO:0000256" key="10">
    <source>
        <dbReference type="SAM" id="MobiDB-lite"/>
    </source>
</evidence>
<evidence type="ECO:0000256" key="4">
    <source>
        <dbReference type="ARBA" id="ARBA00006627"/>
    </source>
</evidence>
<dbReference type="GO" id="GO:0005789">
    <property type="term" value="C:endoplasmic reticulum membrane"/>
    <property type="evidence" value="ECO:0007669"/>
    <property type="project" value="UniProtKB-SubCell"/>
</dbReference>
<keyword evidence="5 11" id="KW-0812">Transmembrane</keyword>
<comment type="subcellular location">
    <subcellularLocation>
        <location evidence="1">Endomembrane system</location>
        <topology evidence="1">Multi-pass membrane protein</topology>
    </subcellularLocation>
    <subcellularLocation>
        <location evidence="3">Endoplasmic reticulum membrane</location>
    </subcellularLocation>
    <subcellularLocation>
        <location evidence="2">Nucleus envelope</location>
    </subcellularLocation>
</comment>
<evidence type="ECO:0000313" key="12">
    <source>
        <dbReference type="EMBL" id="CAD8376729.1"/>
    </source>
</evidence>
<accession>A0A7S0AX54</accession>
<feature type="transmembrane region" description="Helical" evidence="11">
    <location>
        <begin position="360"/>
        <end position="384"/>
    </location>
</feature>
<dbReference type="PANTHER" id="PTHR13416:SF2">
    <property type="entry name" value="TRANSMEMBRANE PROTEIN 43"/>
    <property type="match status" value="1"/>
</dbReference>
<gene>
    <name evidence="12" type="ORF">PBAH0796_LOCUS22958</name>
</gene>
<organism evidence="12">
    <name type="scientific">Pyrodinium bahamense</name>
    <dbReference type="NCBI Taxonomy" id="73915"/>
    <lineage>
        <taxon>Eukaryota</taxon>
        <taxon>Sar</taxon>
        <taxon>Alveolata</taxon>
        <taxon>Dinophyceae</taxon>
        <taxon>Gonyaulacales</taxon>
        <taxon>Pyrocystaceae</taxon>
        <taxon>Pyrodinium</taxon>
    </lineage>
</organism>
<keyword evidence="8 11" id="KW-0472">Membrane</keyword>
<feature type="transmembrane region" description="Helical" evidence="11">
    <location>
        <begin position="427"/>
        <end position="444"/>
    </location>
</feature>
<reference evidence="12" key="1">
    <citation type="submission" date="2021-01" db="EMBL/GenBank/DDBJ databases">
        <authorList>
            <person name="Corre E."/>
            <person name="Pelletier E."/>
            <person name="Niang G."/>
            <person name="Scheremetjew M."/>
            <person name="Finn R."/>
            <person name="Kale V."/>
            <person name="Holt S."/>
            <person name="Cochrane G."/>
            <person name="Meng A."/>
            <person name="Brown T."/>
            <person name="Cohen L."/>
        </authorList>
    </citation>
    <scope>NUCLEOTIDE SEQUENCE</scope>
    <source>
        <strain evidence="12">Pbaha01</strain>
    </source>
</reference>
<keyword evidence="9" id="KW-0539">Nucleus</keyword>
<dbReference type="GO" id="GO:0071763">
    <property type="term" value="P:nuclear membrane organization"/>
    <property type="evidence" value="ECO:0007669"/>
    <property type="project" value="TreeGrafter"/>
</dbReference>
<feature type="transmembrane region" description="Helical" evidence="11">
    <location>
        <begin position="396"/>
        <end position="415"/>
    </location>
</feature>
<comment type="similarity">
    <text evidence="4">Belongs to the TMEM43 family.</text>
</comment>
<evidence type="ECO:0000256" key="1">
    <source>
        <dbReference type="ARBA" id="ARBA00004127"/>
    </source>
</evidence>
<evidence type="ECO:0000256" key="6">
    <source>
        <dbReference type="ARBA" id="ARBA00022824"/>
    </source>
</evidence>
<protein>
    <submittedName>
        <fullName evidence="12">Uncharacterized protein</fullName>
    </submittedName>
</protein>
<dbReference type="AlphaFoldDB" id="A0A7S0AX54"/>
<dbReference type="Pfam" id="PF07787">
    <property type="entry name" value="TMEM43"/>
    <property type="match status" value="1"/>
</dbReference>
<proteinExistence type="inferred from homology"/>
<keyword evidence="7 11" id="KW-1133">Transmembrane helix</keyword>
<evidence type="ECO:0000256" key="7">
    <source>
        <dbReference type="ARBA" id="ARBA00022989"/>
    </source>
</evidence>
<evidence type="ECO:0000256" key="11">
    <source>
        <dbReference type="SAM" id="Phobius"/>
    </source>
</evidence>
<feature type="transmembrane region" description="Helical" evidence="11">
    <location>
        <begin position="36"/>
        <end position="56"/>
    </location>
</feature>
<evidence type="ECO:0000256" key="8">
    <source>
        <dbReference type="ARBA" id="ARBA00023136"/>
    </source>
</evidence>
<dbReference type="EMBL" id="HBEG01037630">
    <property type="protein sequence ID" value="CAD8376729.1"/>
    <property type="molecule type" value="Transcribed_RNA"/>
</dbReference>
<dbReference type="GO" id="GO:0006629">
    <property type="term" value="P:lipid metabolic process"/>
    <property type="evidence" value="ECO:0007669"/>
    <property type="project" value="TreeGrafter"/>
</dbReference>